<accession>A0A515EUW8</accession>
<reference evidence="2" key="2">
    <citation type="journal article" date="2020" name="Int. J. Syst. Evol. Microbiol.">
        <title>Genomic insights into a novel species Rhodoferax aquaticus sp. nov., isolated from freshwater.</title>
        <authorList>
            <person name="Li T."/>
            <person name="Zhuo Y."/>
            <person name="Jin C.Z."/>
            <person name="Wu X."/>
            <person name="Ko S.R."/>
            <person name="Jin F.J."/>
            <person name="Ahn C.Y."/>
            <person name="Oh H.M."/>
            <person name="Lee H.G."/>
            <person name="Jin L."/>
        </authorList>
    </citation>
    <scope>NUCLEOTIDE SEQUENCE [LARGE SCALE GENOMIC DNA]</scope>
    <source>
        <strain evidence="2">Gr-4</strain>
    </source>
</reference>
<name>A0A515EUW8_9BURK</name>
<evidence type="ECO:0000313" key="1">
    <source>
        <dbReference type="EMBL" id="QDL56471.1"/>
    </source>
</evidence>
<protein>
    <submittedName>
        <fullName evidence="1">Uncharacterized protein</fullName>
    </submittedName>
</protein>
<dbReference type="Proteomes" id="UP000317365">
    <property type="component" value="Chromosome"/>
</dbReference>
<dbReference type="KEGG" id="rhg:EXZ61_21210"/>
<reference evidence="2" key="1">
    <citation type="submission" date="2019-02" db="EMBL/GenBank/DDBJ databases">
        <title>Complete genome sequence of Rhodoferax sp. Gr-4.</title>
        <authorList>
            <person name="Jin L."/>
        </authorList>
    </citation>
    <scope>NUCLEOTIDE SEQUENCE [LARGE SCALE GENOMIC DNA]</scope>
    <source>
        <strain evidence="2">Gr-4</strain>
    </source>
</reference>
<dbReference type="EMBL" id="CP036282">
    <property type="protein sequence ID" value="QDL56471.1"/>
    <property type="molecule type" value="Genomic_DNA"/>
</dbReference>
<keyword evidence="2" id="KW-1185">Reference proteome</keyword>
<dbReference type="AlphaFoldDB" id="A0A515EUW8"/>
<sequence>MRKDLIQVPEKGTYKWQLFNYWSDEFRQTHADHSAYIALNFAGALDACRNKLHALVQQHSQLARTAPNGARHQRAIERLQNTMTGAAISYESCFRRH</sequence>
<dbReference type="RefSeq" id="WP_142813906.1">
    <property type="nucleotide sequence ID" value="NZ_CP036282.1"/>
</dbReference>
<gene>
    <name evidence="1" type="ORF">EXZ61_21210</name>
</gene>
<organism evidence="1 2">
    <name type="scientific">Rhodoferax aquaticus</name>
    <dbReference type="NCBI Taxonomy" id="2527691"/>
    <lineage>
        <taxon>Bacteria</taxon>
        <taxon>Pseudomonadati</taxon>
        <taxon>Pseudomonadota</taxon>
        <taxon>Betaproteobacteria</taxon>
        <taxon>Burkholderiales</taxon>
        <taxon>Comamonadaceae</taxon>
        <taxon>Rhodoferax</taxon>
    </lineage>
</organism>
<proteinExistence type="predicted"/>
<evidence type="ECO:0000313" key="2">
    <source>
        <dbReference type="Proteomes" id="UP000317365"/>
    </source>
</evidence>